<proteinExistence type="predicted"/>
<comment type="caution">
    <text evidence="1">The sequence shown here is derived from an EMBL/GenBank/DDBJ whole genome shotgun (WGS) entry which is preliminary data.</text>
</comment>
<evidence type="ECO:0000313" key="1">
    <source>
        <dbReference type="EMBL" id="KTT20549.1"/>
    </source>
</evidence>
<organism evidence="1 2">
    <name type="scientific">Pseudacidovorax intermedius</name>
    <dbReference type="NCBI Taxonomy" id="433924"/>
    <lineage>
        <taxon>Bacteria</taxon>
        <taxon>Pseudomonadati</taxon>
        <taxon>Pseudomonadota</taxon>
        <taxon>Betaproteobacteria</taxon>
        <taxon>Burkholderiales</taxon>
        <taxon>Comamonadaceae</taxon>
        <taxon>Pseudacidovorax</taxon>
    </lineage>
</organism>
<reference evidence="1 2" key="1">
    <citation type="journal article" date="2016" name="Front. Microbiol.">
        <title>Genomic Resource of Rice Seed Associated Bacteria.</title>
        <authorList>
            <person name="Midha S."/>
            <person name="Bansal K."/>
            <person name="Sharma S."/>
            <person name="Kumar N."/>
            <person name="Patil P.P."/>
            <person name="Chaudhry V."/>
            <person name="Patil P.B."/>
        </authorList>
    </citation>
    <scope>NUCLEOTIDE SEQUENCE [LARGE SCALE GENOMIC DNA]</scope>
    <source>
        <strain evidence="1 2">NS331</strain>
    </source>
</reference>
<protein>
    <recommendedName>
        <fullName evidence="3">Pili assembly chaperone N-terminal domain-containing protein</fullName>
    </recommendedName>
</protein>
<sequence length="86" mass="9286">MEVANDSPFVVRLKADAELLPMKAPVRLLKDTYVLPGEKHVIELPKDVDASTVKSIRIFPASPWGFAVDPYEIPVTSAPVASAATP</sequence>
<name>A0A147GSE8_9BURK</name>
<dbReference type="AlphaFoldDB" id="A0A147GSE8"/>
<accession>A0A147GSE8</accession>
<evidence type="ECO:0000313" key="2">
    <source>
        <dbReference type="Proteomes" id="UP000072741"/>
    </source>
</evidence>
<dbReference type="Proteomes" id="UP000072741">
    <property type="component" value="Unassembled WGS sequence"/>
</dbReference>
<gene>
    <name evidence="1" type="ORF">NS331_13800</name>
</gene>
<evidence type="ECO:0008006" key="3">
    <source>
        <dbReference type="Google" id="ProtNLM"/>
    </source>
</evidence>
<dbReference type="EMBL" id="LDSL01000081">
    <property type="protein sequence ID" value="KTT20549.1"/>
    <property type="molecule type" value="Genomic_DNA"/>
</dbReference>
<keyword evidence="2" id="KW-1185">Reference proteome</keyword>